<proteinExistence type="predicted"/>
<keyword evidence="2" id="KW-1185">Reference proteome</keyword>
<dbReference type="AlphaFoldDB" id="A0A6I1FK46"/>
<name>A0A6I1FK46_9BACI</name>
<dbReference type="Pfam" id="PF26149">
    <property type="entry name" value="YuzK"/>
    <property type="match status" value="1"/>
</dbReference>
<sequence>MQYTESMEKAMHGSHGIGYEVYRQNHEVRMNVERQRQEEYVESRRMVADHNRKITNYLS</sequence>
<organism evidence="1 2">
    <name type="scientific">Bacillus aerolatus</name>
    <dbReference type="NCBI Taxonomy" id="2653354"/>
    <lineage>
        <taxon>Bacteria</taxon>
        <taxon>Bacillati</taxon>
        <taxon>Bacillota</taxon>
        <taxon>Bacilli</taxon>
        <taxon>Bacillales</taxon>
        <taxon>Bacillaceae</taxon>
        <taxon>Bacillus</taxon>
    </lineage>
</organism>
<protein>
    <submittedName>
        <fullName evidence="1">Uncharacterized protein</fullName>
    </submittedName>
</protein>
<accession>A0A6I1FK46</accession>
<gene>
    <name evidence="1" type="ORF">F9802_08290</name>
</gene>
<reference evidence="1 2" key="1">
    <citation type="submission" date="2019-10" db="EMBL/GenBank/DDBJ databases">
        <title>Bacillus aerolatum sp. nov., isolated from bioaerosol of sport playgrounds.</title>
        <authorList>
            <person name="Chen P."/>
            <person name="Zhang G."/>
        </authorList>
    </citation>
    <scope>NUCLEOTIDE SEQUENCE [LARGE SCALE GENOMIC DNA]</scope>
    <source>
        <strain evidence="1 2">CX253</strain>
    </source>
</reference>
<evidence type="ECO:0000313" key="2">
    <source>
        <dbReference type="Proteomes" id="UP000429595"/>
    </source>
</evidence>
<comment type="caution">
    <text evidence="1">The sequence shown here is derived from an EMBL/GenBank/DDBJ whole genome shotgun (WGS) entry which is preliminary data.</text>
</comment>
<dbReference type="Proteomes" id="UP000429595">
    <property type="component" value="Unassembled WGS sequence"/>
</dbReference>
<dbReference type="EMBL" id="WEIO01000004">
    <property type="protein sequence ID" value="KAB7707012.1"/>
    <property type="molecule type" value="Genomic_DNA"/>
</dbReference>
<dbReference type="InterPro" id="IPR058676">
    <property type="entry name" value="YuzK"/>
</dbReference>
<evidence type="ECO:0000313" key="1">
    <source>
        <dbReference type="EMBL" id="KAB7707012.1"/>
    </source>
</evidence>